<evidence type="ECO:0000313" key="2">
    <source>
        <dbReference type="Proteomes" id="UP000050509"/>
    </source>
</evidence>
<keyword evidence="2" id="KW-1185">Reference proteome</keyword>
<name>A0A0P9D311_9CHLR</name>
<comment type="caution">
    <text evidence="1">The sequence shown here is derived from an EMBL/GenBank/DDBJ whole genome shotgun (WGS) entry which is preliminary data.</text>
</comment>
<gene>
    <name evidence="1" type="ORF">SE17_15710</name>
</gene>
<dbReference type="AlphaFoldDB" id="A0A0P9D311"/>
<organism evidence="1 2">
    <name type="scientific">Kouleothrix aurantiaca</name>
    <dbReference type="NCBI Taxonomy" id="186479"/>
    <lineage>
        <taxon>Bacteria</taxon>
        <taxon>Bacillati</taxon>
        <taxon>Chloroflexota</taxon>
        <taxon>Chloroflexia</taxon>
        <taxon>Chloroflexales</taxon>
        <taxon>Roseiflexineae</taxon>
        <taxon>Roseiflexaceae</taxon>
        <taxon>Kouleothrix</taxon>
    </lineage>
</organism>
<proteinExistence type="predicted"/>
<reference evidence="1 2" key="1">
    <citation type="submission" date="2015-09" db="EMBL/GenBank/DDBJ databases">
        <title>Draft genome sequence of Kouleothrix aurantiaca JCM 19913.</title>
        <authorList>
            <person name="Hemp J."/>
        </authorList>
    </citation>
    <scope>NUCLEOTIDE SEQUENCE [LARGE SCALE GENOMIC DNA]</scope>
    <source>
        <strain evidence="1 2">COM-B</strain>
    </source>
</reference>
<evidence type="ECO:0008006" key="3">
    <source>
        <dbReference type="Google" id="ProtNLM"/>
    </source>
</evidence>
<dbReference type="EMBL" id="LJCR01000556">
    <property type="protein sequence ID" value="KPV52404.1"/>
    <property type="molecule type" value="Genomic_DNA"/>
</dbReference>
<sequence>MRAVVFVRRSGARGLGHAGWAFDCGDGSFCVGSVENPLHHLRTPPRSDGFWALRTRDPIQPMRQRHYTDFKVISLAEADIARAWRTVAWVSSQPYEVFGHNCMDATYDVLRAYGVGHLPVPAHHWEPNHWFDCVDAPRYHIGDADVLLEQAGRSRAGVALPDLDSLITTTPADITPEIPTWRAPQHPDWHHFQADLRAAQHAPARKWRPSLAARLAHFLTRHHTDL</sequence>
<dbReference type="Proteomes" id="UP000050509">
    <property type="component" value="Unassembled WGS sequence"/>
</dbReference>
<evidence type="ECO:0000313" key="1">
    <source>
        <dbReference type="EMBL" id="KPV52404.1"/>
    </source>
</evidence>
<accession>A0A0P9D311</accession>
<protein>
    <recommendedName>
        <fullName evidence="3">DUF4105 domain-containing protein</fullName>
    </recommendedName>
</protein>